<proteinExistence type="predicted"/>
<reference evidence="1 2" key="1">
    <citation type="submission" date="2021-06" db="EMBL/GenBank/DDBJ databases">
        <title>Caerostris extrusa draft genome.</title>
        <authorList>
            <person name="Kono N."/>
            <person name="Arakawa K."/>
        </authorList>
    </citation>
    <scope>NUCLEOTIDE SEQUENCE [LARGE SCALE GENOMIC DNA]</scope>
</reference>
<dbReference type="InterPro" id="IPR005312">
    <property type="entry name" value="DUF1759"/>
</dbReference>
<dbReference type="EMBL" id="BPLR01009325">
    <property type="protein sequence ID" value="GIY31106.1"/>
    <property type="molecule type" value="Genomic_DNA"/>
</dbReference>
<protein>
    <submittedName>
        <fullName evidence="1">Uncharacterized protein</fullName>
    </submittedName>
</protein>
<gene>
    <name evidence="1" type="ORF">CEXT_730741</name>
</gene>
<name>A0AAV4SEI8_CAEEX</name>
<accession>A0AAV4SEI8</accession>
<keyword evidence="2" id="KW-1185">Reference proteome</keyword>
<evidence type="ECO:0000313" key="1">
    <source>
        <dbReference type="EMBL" id="GIY31106.1"/>
    </source>
</evidence>
<dbReference type="AlphaFoldDB" id="A0AAV4SEI8"/>
<dbReference type="Pfam" id="PF03564">
    <property type="entry name" value="DUF1759"/>
    <property type="match status" value="1"/>
</dbReference>
<sequence>MEFKSKRVLEKIKSKKNNNESNNFGNNSHLAVCENPYKNISPRLPEVELYKFDVQSTKIKSEARELIESFPITDENYPSAIESLIERYERKECYYEEFPKITRKFLCR</sequence>
<dbReference type="Proteomes" id="UP001054945">
    <property type="component" value="Unassembled WGS sequence"/>
</dbReference>
<organism evidence="1 2">
    <name type="scientific">Caerostris extrusa</name>
    <name type="common">Bark spider</name>
    <name type="synonym">Caerostris bankana</name>
    <dbReference type="NCBI Taxonomy" id="172846"/>
    <lineage>
        <taxon>Eukaryota</taxon>
        <taxon>Metazoa</taxon>
        <taxon>Ecdysozoa</taxon>
        <taxon>Arthropoda</taxon>
        <taxon>Chelicerata</taxon>
        <taxon>Arachnida</taxon>
        <taxon>Araneae</taxon>
        <taxon>Araneomorphae</taxon>
        <taxon>Entelegynae</taxon>
        <taxon>Araneoidea</taxon>
        <taxon>Araneidae</taxon>
        <taxon>Caerostris</taxon>
    </lineage>
</organism>
<comment type="caution">
    <text evidence="1">The sequence shown here is derived from an EMBL/GenBank/DDBJ whole genome shotgun (WGS) entry which is preliminary data.</text>
</comment>
<evidence type="ECO:0000313" key="2">
    <source>
        <dbReference type="Proteomes" id="UP001054945"/>
    </source>
</evidence>